<keyword evidence="9" id="KW-1185">Reference proteome</keyword>
<proteinExistence type="inferred from homology"/>
<evidence type="ECO:0000256" key="4">
    <source>
        <dbReference type="ARBA" id="ARBA00023136"/>
    </source>
</evidence>
<feature type="transmembrane region" description="Helical" evidence="6">
    <location>
        <begin position="166"/>
        <end position="193"/>
    </location>
</feature>
<feature type="transmembrane region" description="Helical" evidence="6">
    <location>
        <begin position="48"/>
        <end position="70"/>
    </location>
</feature>
<dbReference type="AlphaFoldDB" id="A0A2V1EDB0"/>
<evidence type="ECO:0000313" key="8">
    <source>
        <dbReference type="EMBL" id="PVI08102.1"/>
    </source>
</evidence>
<evidence type="ECO:0000313" key="9">
    <source>
        <dbReference type="Proteomes" id="UP000244855"/>
    </source>
</evidence>
<dbReference type="PANTHER" id="PTHR33048:SF168">
    <property type="match status" value="1"/>
</dbReference>
<feature type="transmembrane region" description="Helical" evidence="6">
    <location>
        <begin position="243"/>
        <end position="261"/>
    </location>
</feature>
<feature type="transmembrane region" description="Helical" evidence="6">
    <location>
        <begin position="205"/>
        <end position="223"/>
    </location>
</feature>
<dbReference type="EMBL" id="KZ805301">
    <property type="protein sequence ID" value="PVI08102.1"/>
    <property type="molecule type" value="Genomic_DNA"/>
</dbReference>
<sequence length="345" mass="38573">MQDIISALRDRADKTIIVITIFATLATIAVLLRFWATWKTKARYSWSEASLVFAHVNFLAQYAVEMHGLLEGKRMKTLSDPRLKVYIRDIYIAGEFYMPIILFTNISILLLYRRLFPIPSFELRSNILIIAHILWFIPSLVGETVLCSPPSLLWENPKEIPNKCIMYSNFFITMLTIELCLDIAILVLPLFYISTLRLLPWKRKAGLVGIFLLGGFVIVTGIVRIESSVELGVQVIDYVQDIFWQSVHAGSAIICACLPTYRPLVRRVTGESDNSGDAVVSTGGRPIVRAGGSGVSQDTRGEARNGEDERVVSAGCTVGMRRGEVEELELKCTGERAGEVGHRSF</sequence>
<dbReference type="InterPro" id="IPR052337">
    <property type="entry name" value="SAT4-like"/>
</dbReference>
<keyword evidence="2 6" id="KW-0812">Transmembrane</keyword>
<organism evidence="8 9">
    <name type="scientific">Periconia macrospinosa</name>
    <dbReference type="NCBI Taxonomy" id="97972"/>
    <lineage>
        <taxon>Eukaryota</taxon>
        <taxon>Fungi</taxon>
        <taxon>Dikarya</taxon>
        <taxon>Ascomycota</taxon>
        <taxon>Pezizomycotina</taxon>
        <taxon>Dothideomycetes</taxon>
        <taxon>Pleosporomycetidae</taxon>
        <taxon>Pleosporales</taxon>
        <taxon>Massarineae</taxon>
        <taxon>Periconiaceae</taxon>
        <taxon>Periconia</taxon>
    </lineage>
</organism>
<feature type="transmembrane region" description="Helical" evidence="6">
    <location>
        <begin position="16"/>
        <end position="36"/>
    </location>
</feature>
<evidence type="ECO:0000256" key="6">
    <source>
        <dbReference type="SAM" id="Phobius"/>
    </source>
</evidence>
<dbReference type="Pfam" id="PF20684">
    <property type="entry name" value="Fung_rhodopsin"/>
    <property type="match status" value="1"/>
</dbReference>
<comment type="similarity">
    <text evidence="5">Belongs to the SAT4 family.</text>
</comment>
<protein>
    <recommendedName>
        <fullName evidence="7">Rhodopsin domain-containing protein</fullName>
    </recommendedName>
</protein>
<keyword evidence="4 6" id="KW-0472">Membrane</keyword>
<name>A0A2V1EDB0_9PLEO</name>
<comment type="subcellular location">
    <subcellularLocation>
        <location evidence="1">Membrane</location>
        <topology evidence="1">Multi-pass membrane protein</topology>
    </subcellularLocation>
</comment>
<dbReference type="PANTHER" id="PTHR33048">
    <property type="entry name" value="PTH11-LIKE INTEGRAL MEMBRANE PROTEIN (AFU_ORTHOLOGUE AFUA_5G11245)"/>
    <property type="match status" value="1"/>
</dbReference>
<dbReference type="Proteomes" id="UP000244855">
    <property type="component" value="Unassembled WGS sequence"/>
</dbReference>
<feature type="domain" description="Rhodopsin" evidence="7">
    <location>
        <begin position="32"/>
        <end position="267"/>
    </location>
</feature>
<dbReference type="OrthoDB" id="10017208at2759"/>
<dbReference type="GO" id="GO:0016020">
    <property type="term" value="C:membrane"/>
    <property type="evidence" value="ECO:0007669"/>
    <property type="project" value="UniProtKB-SubCell"/>
</dbReference>
<dbReference type="STRING" id="97972.A0A2V1EDB0"/>
<keyword evidence="3 6" id="KW-1133">Transmembrane helix</keyword>
<evidence type="ECO:0000256" key="1">
    <source>
        <dbReference type="ARBA" id="ARBA00004141"/>
    </source>
</evidence>
<accession>A0A2V1EDB0</accession>
<evidence type="ECO:0000256" key="3">
    <source>
        <dbReference type="ARBA" id="ARBA00022989"/>
    </source>
</evidence>
<reference evidence="8 9" key="1">
    <citation type="journal article" date="2018" name="Sci. Rep.">
        <title>Comparative genomics provides insights into the lifestyle and reveals functional heterogeneity of dark septate endophytic fungi.</title>
        <authorList>
            <person name="Knapp D.G."/>
            <person name="Nemeth J.B."/>
            <person name="Barry K."/>
            <person name="Hainaut M."/>
            <person name="Henrissat B."/>
            <person name="Johnson J."/>
            <person name="Kuo A."/>
            <person name="Lim J.H.P."/>
            <person name="Lipzen A."/>
            <person name="Nolan M."/>
            <person name="Ohm R.A."/>
            <person name="Tamas L."/>
            <person name="Grigoriev I.V."/>
            <person name="Spatafora J.W."/>
            <person name="Nagy L.G."/>
            <person name="Kovacs G.M."/>
        </authorList>
    </citation>
    <scope>NUCLEOTIDE SEQUENCE [LARGE SCALE GENOMIC DNA]</scope>
    <source>
        <strain evidence="8 9">DSE2036</strain>
    </source>
</reference>
<evidence type="ECO:0000256" key="5">
    <source>
        <dbReference type="ARBA" id="ARBA00038359"/>
    </source>
</evidence>
<dbReference type="InterPro" id="IPR049326">
    <property type="entry name" value="Rhodopsin_dom_fungi"/>
</dbReference>
<evidence type="ECO:0000256" key="2">
    <source>
        <dbReference type="ARBA" id="ARBA00022692"/>
    </source>
</evidence>
<evidence type="ECO:0000259" key="7">
    <source>
        <dbReference type="Pfam" id="PF20684"/>
    </source>
</evidence>
<feature type="transmembrane region" description="Helical" evidence="6">
    <location>
        <begin position="123"/>
        <end position="146"/>
    </location>
</feature>
<feature type="transmembrane region" description="Helical" evidence="6">
    <location>
        <begin position="90"/>
        <end position="111"/>
    </location>
</feature>
<gene>
    <name evidence="8" type="ORF">DM02DRAFT_690581</name>
</gene>